<feature type="domain" description="SMP" evidence="2">
    <location>
        <begin position="4"/>
        <end position="43"/>
    </location>
</feature>
<proteinExistence type="predicted"/>
<feature type="compositionally biased region" description="Gly residues" evidence="1">
    <location>
        <begin position="49"/>
        <end position="84"/>
    </location>
</feature>
<sequence>MSSRQTTKSDAARIQSTQAKAGGDMTSGGFAARAQAAADRNANAAGSGNSRGGSSTGGSGGSKQGSSGGSKSGSVSGGGQSGKK</sequence>
<dbReference type="Pfam" id="PF04927">
    <property type="entry name" value="SMP"/>
    <property type="match status" value="1"/>
</dbReference>
<name>A0A9P8RME3_9PEZI</name>
<evidence type="ECO:0000313" key="3">
    <source>
        <dbReference type="EMBL" id="KAH0556867.1"/>
    </source>
</evidence>
<organism evidence="3 4">
    <name type="scientific">Trichoglossum hirsutum</name>
    <dbReference type="NCBI Taxonomy" id="265104"/>
    <lineage>
        <taxon>Eukaryota</taxon>
        <taxon>Fungi</taxon>
        <taxon>Dikarya</taxon>
        <taxon>Ascomycota</taxon>
        <taxon>Pezizomycotina</taxon>
        <taxon>Geoglossomycetes</taxon>
        <taxon>Geoglossales</taxon>
        <taxon>Geoglossaceae</taxon>
        <taxon>Trichoglossum</taxon>
    </lineage>
</organism>
<feature type="compositionally biased region" description="Low complexity" evidence="1">
    <location>
        <begin position="27"/>
        <end position="48"/>
    </location>
</feature>
<comment type="caution">
    <text evidence="3">The sequence shown here is derived from an EMBL/GenBank/DDBJ whole genome shotgun (WGS) entry which is preliminary data.</text>
</comment>
<evidence type="ECO:0000256" key="1">
    <source>
        <dbReference type="SAM" id="MobiDB-lite"/>
    </source>
</evidence>
<evidence type="ECO:0000313" key="4">
    <source>
        <dbReference type="Proteomes" id="UP000750711"/>
    </source>
</evidence>
<dbReference type="AlphaFoldDB" id="A0A9P8RME3"/>
<feature type="compositionally biased region" description="Polar residues" evidence="1">
    <location>
        <begin position="1"/>
        <end position="19"/>
    </location>
</feature>
<dbReference type="InterPro" id="IPR007011">
    <property type="entry name" value="LEA_SMP_dom"/>
</dbReference>
<feature type="region of interest" description="Disordered" evidence="1">
    <location>
        <begin position="1"/>
        <end position="84"/>
    </location>
</feature>
<dbReference type="EMBL" id="JAGHQM010000988">
    <property type="protein sequence ID" value="KAH0556867.1"/>
    <property type="molecule type" value="Genomic_DNA"/>
</dbReference>
<accession>A0A9P8RME3</accession>
<dbReference type="Proteomes" id="UP000750711">
    <property type="component" value="Unassembled WGS sequence"/>
</dbReference>
<keyword evidence="4" id="KW-1185">Reference proteome</keyword>
<evidence type="ECO:0000259" key="2">
    <source>
        <dbReference type="Pfam" id="PF04927"/>
    </source>
</evidence>
<gene>
    <name evidence="3" type="ORF">GP486_005346</name>
</gene>
<protein>
    <recommendedName>
        <fullName evidence="2">SMP domain-containing protein</fullName>
    </recommendedName>
</protein>
<reference evidence="3" key="1">
    <citation type="submission" date="2021-03" db="EMBL/GenBank/DDBJ databases">
        <title>Comparative genomics and phylogenomic investigation of the class Geoglossomycetes provide insights into ecological specialization and systematics.</title>
        <authorList>
            <person name="Melie T."/>
            <person name="Pirro S."/>
            <person name="Miller A.N."/>
            <person name="Quandt A."/>
        </authorList>
    </citation>
    <scope>NUCLEOTIDE SEQUENCE</scope>
    <source>
        <strain evidence="3">CAQ_001_2017</strain>
    </source>
</reference>